<protein>
    <submittedName>
        <fullName evidence="2">Uncharacterized protein</fullName>
    </submittedName>
</protein>
<comment type="caution">
    <text evidence="2">The sequence shown here is derived from an EMBL/GenBank/DDBJ whole genome shotgun (WGS) entry which is preliminary data.</text>
</comment>
<proteinExistence type="predicted"/>
<gene>
    <name evidence="2" type="ORF">HLB44_06220</name>
</gene>
<name>A0ABX2EDQ5_9BURK</name>
<dbReference type="EMBL" id="JABRWJ010000002">
    <property type="protein sequence ID" value="NRF66572.1"/>
    <property type="molecule type" value="Genomic_DNA"/>
</dbReference>
<feature type="transmembrane region" description="Helical" evidence="1">
    <location>
        <begin position="59"/>
        <end position="80"/>
    </location>
</feature>
<dbReference type="Proteomes" id="UP000737171">
    <property type="component" value="Unassembled WGS sequence"/>
</dbReference>
<keyword evidence="1" id="KW-1133">Transmembrane helix</keyword>
<keyword evidence="1" id="KW-0472">Membrane</keyword>
<evidence type="ECO:0000256" key="1">
    <source>
        <dbReference type="SAM" id="Phobius"/>
    </source>
</evidence>
<organism evidence="2 3">
    <name type="scientific">Pseudaquabacterium terrae</name>
    <dbReference type="NCBI Taxonomy" id="2732868"/>
    <lineage>
        <taxon>Bacteria</taxon>
        <taxon>Pseudomonadati</taxon>
        <taxon>Pseudomonadota</taxon>
        <taxon>Betaproteobacteria</taxon>
        <taxon>Burkholderiales</taxon>
        <taxon>Sphaerotilaceae</taxon>
        <taxon>Pseudaquabacterium</taxon>
    </lineage>
</organism>
<evidence type="ECO:0000313" key="2">
    <source>
        <dbReference type="EMBL" id="NRF66572.1"/>
    </source>
</evidence>
<reference evidence="2 3" key="1">
    <citation type="submission" date="2020-05" db="EMBL/GenBank/DDBJ databases">
        <title>Aquincola sp. isolate from soil.</title>
        <authorList>
            <person name="Han J."/>
            <person name="Kim D.-U."/>
        </authorList>
    </citation>
    <scope>NUCLEOTIDE SEQUENCE [LARGE SCALE GENOMIC DNA]</scope>
    <source>
        <strain evidence="2 3">S2</strain>
    </source>
</reference>
<evidence type="ECO:0000313" key="3">
    <source>
        <dbReference type="Proteomes" id="UP000737171"/>
    </source>
</evidence>
<keyword evidence="3" id="KW-1185">Reference proteome</keyword>
<sequence>MVSTATLSQPAVAAALQQGDGDELALPGWLYRSEAFAEDLLPADERAAPPAGAGRQASAALYAVTLGVALLALWPAAGWIA</sequence>
<keyword evidence="1" id="KW-0812">Transmembrane</keyword>
<accession>A0ABX2EDQ5</accession>
<dbReference type="RefSeq" id="WP_173121695.1">
    <property type="nucleotide sequence ID" value="NZ_JABRWJ010000002.1"/>
</dbReference>